<dbReference type="AlphaFoldDB" id="A0A9P4Y382"/>
<evidence type="ECO:0000313" key="2">
    <source>
        <dbReference type="Proteomes" id="UP000803844"/>
    </source>
</evidence>
<accession>A0A9P4Y382</accession>
<reference evidence="1" key="1">
    <citation type="journal article" date="2020" name="Phytopathology">
        <title>Genome sequence of the chestnut blight fungus Cryphonectria parasitica EP155: A fundamental resource for an archetypical invasive plant pathogen.</title>
        <authorList>
            <person name="Crouch J.A."/>
            <person name="Dawe A."/>
            <person name="Aerts A."/>
            <person name="Barry K."/>
            <person name="Churchill A.C.L."/>
            <person name="Grimwood J."/>
            <person name="Hillman B."/>
            <person name="Milgroom M.G."/>
            <person name="Pangilinan J."/>
            <person name="Smith M."/>
            <person name="Salamov A."/>
            <person name="Schmutz J."/>
            <person name="Yadav J."/>
            <person name="Grigoriev I.V."/>
            <person name="Nuss D."/>
        </authorList>
    </citation>
    <scope>NUCLEOTIDE SEQUENCE</scope>
    <source>
        <strain evidence="1">EP155</strain>
    </source>
</reference>
<gene>
    <name evidence="1" type="ORF">M406DRAFT_322114</name>
</gene>
<dbReference type="EMBL" id="MU032347">
    <property type="protein sequence ID" value="KAF3765853.1"/>
    <property type="molecule type" value="Genomic_DNA"/>
</dbReference>
<proteinExistence type="predicted"/>
<evidence type="ECO:0000313" key="1">
    <source>
        <dbReference type="EMBL" id="KAF3765853.1"/>
    </source>
</evidence>
<keyword evidence="2" id="KW-1185">Reference proteome</keyword>
<dbReference type="Proteomes" id="UP000803844">
    <property type="component" value="Unassembled WGS sequence"/>
</dbReference>
<organism evidence="1 2">
    <name type="scientific">Cryphonectria parasitica (strain ATCC 38755 / EP155)</name>
    <dbReference type="NCBI Taxonomy" id="660469"/>
    <lineage>
        <taxon>Eukaryota</taxon>
        <taxon>Fungi</taxon>
        <taxon>Dikarya</taxon>
        <taxon>Ascomycota</taxon>
        <taxon>Pezizomycotina</taxon>
        <taxon>Sordariomycetes</taxon>
        <taxon>Sordariomycetidae</taxon>
        <taxon>Diaporthales</taxon>
        <taxon>Cryphonectriaceae</taxon>
        <taxon>Cryphonectria-Endothia species complex</taxon>
        <taxon>Cryphonectria</taxon>
    </lineage>
</organism>
<name>A0A9P4Y382_CRYP1</name>
<comment type="caution">
    <text evidence="1">The sequence shown here is derived from an EMBL/GenBank/DDBJ whole genome shotgun (WGS) entry which is preliminary data.</text>
</comment>
<dbReference type="GeneID" id="63836732"/>
<protein>
    <submittedName>
        <fullName evidence="1">Uncharacterized protein</fullName>
    </submittedName>
</protein>
<sequence length="88" mass="9533">MFHSAHKILSPIAACPGQCVKCAQIFTEPAPQPRRKGSLQVLLSVLCPVRKLIAVECLATDLARELVALARWLLSMDMSVHIGDTAVP</sequence>
<dbReference type="RefSeq" id="XP_040776814.1">
    <property type="nucleotide sequence ID" value="XM_040919603.1"/>
</dbReference>